<name>A0A016TNN8_9BILA</name>
<sequence length="90" mass="10323">MASKIAGMGPNHGTIRFLHDPGRPLIIGVTRQKLLDFEWEVLTLALYRHDPVPRDYQLLETLSNALQGKACDDEDDLDRWLSNFFELMPV</sequence>
<gene>
    <name evidence="1" type="primary">Acey_s0090.g2385</name>
    <name evidence="1" type="ORF">Y032_0090g2385</name>
</gene>
<dbReference type="EMBL" id="JARK01001426">
    <property type="protein sequence ID" value="EYC04048.1"/>
    <property type="molecule type" value="Genomic_DNA"/>
</dbReference>
<comment type="caution">
    <text evidence="1">The sequence shown here is derived from an EMBL/GenBank/DDBJ whole genome shotgun (WGS) entry which is preliminary data.</text>
</comment>
<dbReference type="AlphaFoldDB" id="A0A016TNN8"/>
<dbReference type="InterPro" id="IPR036397">
    <property type="entry name" value="RNaseH_sf"/>
</dbReference>
<accession>A0A016TNN8</accession>
<proteinExistence type="predicted"/>
<reference evidence="2" key="1">
    <citation type="journal article" date="2015" name="Nat. Genet.">
        <title>The genome and transcriptome of the zoonotic hookworm Ancylostoma ceylanicum identify infection-specific gene families.</title>
        <authorList>
            <person name="Schwarz E.M."/>
            <person name="Hu Y."/>
            <person name="Antoshechkin I."/>
            <person name="Miller M.M."/>
            <person name="Sternberg P.W."/>
            <person name="Aroian R.V."/>
        </authorList>
    </citation>
    <scope>NUCLEOTIDE SEQUENCE</scope>
    <source>
        <strain evidence="2">HY135</strain>
    </source>
</reference>
<dbReference type="Proteomes" id="UP000024635">
    <property type="component" value="Unassembled WGS sequence"/>
</dbReference>
<keyword evidence="2" id="KW-1185">Reference proteome</keyword>
<dbReference type="Gene3D" id="3.30.420.10">
    <property type="entry name" value="Ribonuclease H-like superfamily/Ribonuclease H"/>
    <property type="match status" value="1"/>
</dbReference>
<evidence type="ECO:0000313" key="2">
    <source>
        <dbReference type="Proteomes" id="UP000024635"/>
    </source>
</evidence>
<evidence type="ECO:0000313" key="1">
    <source>
        <dbReference type="EMBL" id="EYC04048.1"/>
    </source>
</evidence>
<protein>
    <submittedName>
        <fullName evidence="1">Uncharacterized protein</fullName>
    </submittedName>
</protein>
<organism evidence="1 2">
    <name type="scientific">Ancylostoma ceylanicum</name>
    <dbReference type="NCBI Taxonomy" id="53326"/>
    <lineage>
        <taxon>Eukaryota</taxon>
        <taxon>Metazoa</taxon>
        <taxon>Ecdysozoa</taxon>
        <taxon>Nematoda</taxon>
        <taxon>Chromadorea</taxon>
        <taxon>Rhabditida</taxon>
        <taxon>Rhabditina</taxon>
        <taxon>Rhabditomorpha</taxon>
        <taxon>Strongyloidea</taxon>
        <taxon>Ancylostomatidae</taxon>
        <taxon>Ancylostomatinae</taxon>
        <taxon>Ancylostoma</taxon>
    </lineage>
</organism>
<dbReference type="GO" id="GO:0003676">
    <property type="term" value="F:nucleic acid binding"/>
    <property type="evidence" value="ECO:0007669"/>
    <property type="project" value="InterPro"/>
</dbReference>